<evidence type="ECO:0000256" key="5">
    <source>
        <dbReference type="ARBA" id="ARBA00022968"/>
    </source>
</evidence>
<feature type="region of interest" description="Disordered" evidence="9">
    <location>
        <begin position="154"/>
        <end position="178"/>
    </location>
</feature>
<evidence type="ECO:0000256" key="7">
    <source>
        <dbReference type="ARBA" id="ARBA00023136"/>
    </source>
</evidence>
<protein>
    <recommendedName>
        <fullName evidence="10">Apple domain-containing protein</fullName>
    </recommendedName>
</protein>
<keyword evidence="7" id="KW-0472">Membrane</keyword>
<evidence type="ECO:0000256" key="8">
    <source>
        <dbReference type="ARBA" id="ARBA00023157"/>
    </source>
</evidence>
<evidence type="ECO:0000313" key="11">
    <source>
        <dbReference type="EMBL" id="CAD8386862.1"/>
    </source>
</evidence>
<evidence type="ECO:0000256" key="6">
    <source>
        <dbReference type="ARBA" id="ARBA00022989"/>
    </source>
</evidence>
<dbReference type="GO" id="GO:0005576">
    <property type="term" value="C:extracellular region"/>
    <property type="evidence" value="ECO:0007669"/>
    <property type="project" value="InterPro"/>
</dbReference>
<evidence type="ECO:0000256" key="2">
    <source>
        <dbReference type="ARBA" id="ARBA00006462"/>
    </source>
</evidence>
<dbReference type="SUPFAM" id="SSF57414">
    <property type="entry name" value="Hairpin loop containing domain-like"/>
    <property type="match status" value="1"/>
</dbReference>
<comment type="similarity">
    <text evidence="2">Belongs to the glycosyltransferase 31 family. Beta3-Gal-T subfamily.</text>
</comment>
<evidence type="ECO:0000256" key="4">
    <source>
        <dbReference type="ARBA" id="ARBA00022737"/>
    </source>
</evidence>
<keyword evidence="6" id="KW-1133">Transmembrane helix</keyword>
<dbReference type="AlphaFoldDB" id="A0A7S0B8P4"/>
<organism evidence="11">
    <name type="scientific">Pyrodinium bahamense</name>
    <dbReference type="NCBI Taxonomy" id="73915"/>
    <lineage>
        <taxon>Eukaryota</taxon>
        <taxon>Sar</taxon>
        <taxon>Alveolata</taxon>
        <taxon>Dinophyceae</taxon>
        <taxon>Gonyaulacales</taxon>
        <taxon>Pyrocystaceae</taxon>
        <taxon>Pyrodinium</taxon>
    </lineage>
</organism>
<dbReference type="SMART" id="SM00223">
    <property type="entry name" value="APPLE"/>
    <property type="match status" value="1"/>
</dbReference>
<name>A0A7S0B8P4_9DINO</name>
<dbReference type="InterPro" id="IPR000177">
    <property type="entry name" value="Apple"/>
</dbReference>
<reference evidence="11" key="1">
    <citation type="submission" date="2021-01" db="EMBL/GenBank/DDBJ databases">
        <authorList>
            <person name="Corre E."/>
            <person name="Pelletier E."/>
            <person name="Niang G."/>
            <person name="Scheremetjew M."/>
            <person name="Finn R."/>
            <person name="Kale V."/>
            <person name="Holt S."/>
            <person name="Cochrane G."/>
            <person name="Meng A."/>
            <person name="Brown T."/>
            <person name="Cohen L."/>
        </authorList>
    </citation>
    <scope>NUCLEOTIDE SEQUENCE</scope>
    <source>
        <strain evidence="11">Pbaha01</strain>
    </source>
</reference>
<dbReference type="InterPro" id="IPR003609">
    <property type="entry name" value="Pan_app"/>
</dbReference>
<dbReference type="InterPro" id="IPR026050">
    <property type="entry name" value="C1GALT1/C1GALT1_chp1"/>
</dbReference>
<dbReference type="PANTHER" id="PTHR23033">
    <property type="entry name" value="BETA1,3-GALACTOSYLTRANSFERASE"/>
    <property type="match status" value="1"/>
</dbReference>
<comment type="subcellular location">
    <subcellularLocation>
        <location evidence="1">Membrane</location>
        <topology evidence="1">Single-pass type II membrane protein</topology>
    </subcellularLocation>
</comment>
<dbReference type="Pfam" id="PF14295">
    <property type="entry name" value="PAN_4"/>
    <property type="match status" value="1"/>
</dbReference>
<keyword evidence="4" id="KW-0677">Repeat</keyword>
<gene>
    <name evidence="11" type="ORF">PBAH0796_LOCUS30550</name>
</gene>
<feature type="compositionally biased region" description="Low complexity" evidence="9">
    <location>
        <begin position="162"/>
        <end position="178"/>
    </location>
</feature>
<feature type="region of interest" description="Disordered" evidence="9">
    <location>
        <begin position="671"/>
        <end position="695"/>
    </location>
</feature>
<feature type="domain" description="Apple" evidence="10">
    <location>
        <begin position="87"/>
        <end position="166"/>
    </location>
</feature>
<dbReference type="GO" id="GO:0006508">
    <property type="term" value="P:proteolysis"/>
    <property type="evidence" value="ECO:0007669"/>
    <property type="project" value="InterPro"/>
</dbReference>
<accession>A0A7S0B8P4</accession>
<sequence length="695" mass="75050">MASGCDEERPAAQMNRSNWGGYCPLDSEQHTALVPRARGACEGVCTRRSSVLLLALLTLAAGSLLVTPRARLRSQLKGPLELQAQACRFEHGVDYSGHDLRHVPNTTSAEACRGLCEGEPKCSVWTWGEVRKKPFVTDVCFLKELAQEKFTSGRKQTPGVVSGRPCSSGGAPASPASMAHGGDGLGGLPTLFCFTLMLPTSDEKALLALQVKQGASIFACEEHAVFSNVSLELAPGLKVSVVALGNVKTLESTAIFLALWTTIIRKGRFRFHDWTVKVDPACVFFPLRFRKAVLHLKQGRAGSYINHCPRGLGGAVEALSQQAVRSLAEGASHCMNTLRHECGSGSCDSDGERFIDQCLSKVLKIKRDEHLALLSGDSCNPPNGARSCSDRSRVAFDHFDEVGDYLGCLLMSGFASIKGGFGVPPAINPPRKDVLHRAASDGVLRLYCWALLLPSGEREKELLALQHVRRTSLFACDEFAVYSSKSVEVTPGLMATVVPGGIGSIRKDGIASAENFRPAWRALLHDRRYLSHDWTVKVEPACVFLPGNLRTALKQHSDSPKGVYLSNCKGGLLGSIEVLSHNAVHTYALGQEHCENSLEQLCKGPCPWEEDLFMDQCLSKVLGVQSTSQSGLLTDERCDPPAGWKACNAGASIALHPFKDPKDYGRCLDSASGSSGTGGLNRVEFYQKTSSPQPR</sequence>
<proteinExistence type="inferred from homology"/>
<dbReference type="EMBL" id="HBEG01050153">
    <property type="protein sequence ID" value="CAD8386862.1"/>
    <property type="molecule type" value="Transcribed_RNA"/>
</dbReference>
<evidence type="ECO:0000256" key="3">
    <source>
        <dbReference type="ARBA" id="ARBA00022692"/>
    </source>
</evidence>
<dbReference type="Gene3D" id="3.50.4.10">
    <property type="entry name" value="Hepatocyte Growth Factor"/>
    <property type="match status" value="1"/>
</dbReference>
<evidence type="ECO:0000259" key="10">
    <source>
        <dbReference type="SMART" id="SM00223"/>
    </source>
</evidence>
<keyword evidence="5" id="KW-0735">Signal-anchor</keyword>
<keyword evidence="8" id="KW-1015">Disulfide bond</keyword>
<dbReference type="GO" id="GO:0016020">
    <property type="term" value="C:membrane"/>
    <property type="evidence" value="ECO:0007669"/>
    <property type="project" value="UniProtKB-SubCell"/>
</dbReference>
<keyword evidence="3" id="KW-0812">Transmembrane</keyword>
<evidence type="ECO:0000256" key="1">
    <source>
        <dbReference type="ARBA" id="ARBA00004606"/>
    </source>
</evidence>
<evidence type="ECO:0000256" key="9">
    <source>
        <dbReference type="SAM" id="MobiDB-lite"/>
    </source>
</evidence>